<keyword evidence="6" id="KW-1185">Reference proteome</keyword>
<dbReference type="HOGENOM" id="CLU_000445_69_12_9"/>
<dbReference type="RefSeq" id="WP_014368261.1">
    <property type="nucleotide sequence ID" value="NC_016935.1"/>
</dbReference>
<organism evidence="5 6">
    <name type="scientific">Paenibacillus mucilaginosus 3016</name>
    <dbReference type="NCBI Taxonomy" id="1116391"/>
    <lineage>
        <taxon>Bacteria</taxon>
        <taxon>Bacillati</taxon>
        <taxon>Bacillota</taxon>
        <taxon>Bacilli</taxon>
        <taxon>Bacillales</taxon>
        <taxon>Paenibacillaceae</taxon>
        <taxon>Paenibacillus</taxon>
    </lineage>
</organism>
<name>H6NS56_9BACL</name>
<dbReference type="Gene3D" id="3.40.50.2300">
    <property type="match status" value="1"/>
</dbReference>
<dbReference type="Proteomes" id="UP000007523">
    <property type="component" value="Chromosome"/>
</dbReference>
<dbReference type="SUPFAM" id="SSF52172">
    <property type="entry name" value="CheY-like"/>
    <property type="match status" value="1"/>
</dbReference>
<sequence length="138" mass="15207">MHAGYTARRAKAPAACEVLIVEDDNISRRVLHTILAQLGFGHIDMEDNGEAAVSAAAAKRYDLIFMDLRLPVLDGLSAARRIMADCEGQRPVMIAVTTNTLPEIKQQCMAAGMADYIIKPYYKATLVEVLDHYFPVVL</sequence>
<dbReference type="InterPro" id="IPR011006">
    <property type="entry name" value="CheY-like_superfamily"/>
</dbReference>
<dbReference type="PROSITE" id="PS50110">
    <property type="entry name" value="RESPONSE_REGULATORY"/>
    <property type="match status" value="1"/>
</dbReference>
<evidence type="ECO:0000259" key="4">
    <source>
        <dbReference type="PROSITE" id="PS50110"/>
    </source>
</evidence>
<dbReference type="Pfam" id="PF00072">
    <property type="entry name" value="Response_reg"/>
    <property type="match status" value="1"/>
</dbReference>
<dbReference type="CDD" id="cd17546">
    <property type="entry name" value="REC_hyHK_CKI1_RcsC-like"/>
    <property type="match status" value="1"/>
</dbReference>
<evidence type="ECO:0000256" key="3">
    <source>
        <dbReference type="PROSITE-ProRule" id="PRU00169"/>
    </source>
</evidence>
<dbReference type="AlphaFoldDB" id="H6NS56"/>
<proteinExistence type="predicted"/>
<dbReference type="EMBL" id="CP003235">
    <property type="protein sequence ID" value="AFC27350.1"/>
    <property type="molecule type" value="Genomic_DNA"/>
</dbReference>
<evidence type="ECO:0000256" key="1">
    <source>
        <dbReference type="ARBA" id="ARBA00022553"/>
    </source>
</evidence>
<dbReference type="PANTHER" id="PTHR45339">
    <property type="entry name" value="HYBRID SIGNAL TRANSDUCTION HISTIDINE KINASE J"/>
    <property type="match status" value="1"/>
</dbReference>
<dbReference type="InterPro" id="IPR001789">
    <property type="entry name" value="Sig_transdc_resp-reg_receiver"/>
</dbReference>
<feature type="domain" description="Response regulatory" evidence="4">
    <location>
        <begin position="17"/>
        <end position="134"/>
    </location>
</feature>
<dbReference type="PANTHER" id="PTHR45339:SF1">
    <property type="entry name" value="HYBRID SIGNAL TRANSDUCTION HISTIDINE KINASE J"/>
    <property type="match status" value="1"/>
</dbReference>
<evidence type="ECO:0000313" key="6">
    <source>
        <dbReference type="Proteomes" id="UP000007523"/>
    </source>
</evidence>
<keyword evidence="2" id="KW-0902">Two-component regulatory system</keyword>
<evidence type="ECO:0000256" key="2">
    <source>
        <dbReference type="ARBA" id="ARBA00023012"/>
    </source>
</evidence>
<accession>H6NS56</accession>
<dbReference type="SMART" id="SM00448">
    <property type="entry name" value="REC"/>
    <property type="match status" value="1"/>
</dbReference>
<dbReference type="GO" id="GO:0000160">
    <property type="term" value="P:phosphorelay signal transduction system"/>
    <property type="evidence" value="ECO:0007669"/>
    <property type="project" value="UniProtKB-KW"/>
</dbReference>
<reference evidence="5 6" key="1">
    <citation type="journal article" date="2012" name="J. Bacteriol.">
        <title>Complete Genome Sequence of Paenibacillus mucilaginosus 3016, a Bacterium Functional as Microbial Fertilizer.</title>
        <authorList>
            <person name="Ma M."/>
            <person name="Wang Z."/>
            <person name="Li L."/>
            <person name="Jiang X."/>
            <person name="Guan D."/>
            <person name="Cao F."/>
            <person name="Chen H."/>
            <person name="Wang X."/>
            <person name="Shen D."/>
            <person name="Du B."/>
            <person name="Li J."/>
        </authorList>
    </citation>
    <scope>NUCLEOTIDE SEQUENCE [LARGE SCALE GENOMIC DNA]</scope>
    <source>
        <strain evidence="5 6">3016</strain>
    </source>
</reference>
<dbReference type="STRING" id="1116391.PM3016_374"/>
<protein>
    <submittedName>
        <fullName evidence="5">Putative sensor/response regulator hybrid</fullName>
    </submittedName>
</protein>
<gene>
    <name evidence="5" type="ORF">PM3016_374</name>
</gene>
<dbReference type="KEGG" id="pmq:PM3016_374"/>
<feature type="modified residue" description="4-aspartylphosphate" evidence="3">
    <location>
        <position position="67"/>
    </location>
</feature>
<evidence type="ECO:0000313" key="5">
    <source>
        <dbReference type="EMBL" id="AFC27350.1"/>
    </source>
</evidence>
<keyword evidence="1 3" id="KW-0597">Phosphoprotein</keyword>